<comment type="caution">
    <text evidence="1">The sequence shown here is derived from an EMBL/GenBank/DDBJ whole genome shotgun (WGS) entry which is preliminary data.</text>
</comment>
<proteinExistence type="predicted"/>
<organism evidence="1 2">
    <name type="scientific">Xylella taiwanensis</name>
    <dbReference type="NCBI Taxonomy" id="1444770"/>
    <lineage>
        <taxon>Bacteria</taxon>
        <taxon>Pseudomonadati</taxon>
        <taxon>Pseudomonadota</taxon>
        <taxon>Gammaproteobacteria</taxon>
        <taxon>Lysobacterales</taxon>
        <taxon>Lysobacteraceae</taxon>
        <taxon>Xylella</taxon>
    </lineage>
</organism>
<dbReference type="GeneID" id="68901127"/>
<dbReference type="Proteomes" id="UP001430701">
    <property type="component" value="Unassembled WGS sequence"/>
</dbReference>
<accession>A0ABS8TT04</accession>
<sequence>MLLVVRGVGDVGSIRHVCCSDIAPWLISSPRDLFSLLRDFRGWNTTFKFLSDAVEILPNLQCSKVVFGTMMATLESNKDDTEKIKLNGFSAFWNTIRVFFYITLATTNKQSHTKGN</sequence>
<evidence type="ECO:0000313" key="1">
    <source>
        <dbReference type="EMBL" id="MCD8472116.1"/>
    </source>
</evidence>
<dbReference type="RefSeq" id="WP_152536610.1">
    <property type="nucleotide sequence ID" value="NZ_CP053627.1"/>
</dbReference>
<dbReference type="EMBL" id="JAJPPU010000001">
    <property type="protein sequence ID" value="MCD8472116.1"/>
    <property type="molecule type" value="Genomic_DNA"/>
</dbReference>
<evidence type="ECO:0000313" key="2">
    <source>
        <dbReference type="Proteomes" id="UP001430701"/>
    </source>
</evidence>
<reference evidence="1" key="1">
    <citation type="submission" date="2021-11" db="EMBL/GenBank/DDBJ databases">
        <title>Genome sequence of Xylella taiwanensis PLS432.</title>
        <authorList>
            <person name="Weng L.-W."/>
            <person name="Su C.-C."/>
            <person name="Tsai C.-W."/>
            <person name="Kuo C.-H."/>
        </authorList>
    </citation>
    <scope>NUCLEOTIDE SEQUENCE</scope>
    <source>
        <strain evidence="1">PLS432</strain>
    </source>
</reference>
<protein>
    <submittedName>
        <fullName evidence="1">Uncharacterized protein</fullName>
    </submittedName>
</protein>
<keyword evidence="2" id="KW-1185">Reference proteome</keyword>
<gene>
    <name evidence="1" type="ORF">LPH55_01180</name>
</gene>
<name>A0ABS8TT04_9GAMM</name>